<gene>
    <name evidence="2" type="ORF">RRG08_010876</name>
</gene>
<dbReference type="EMBL" id="JAWDGP010007638">
    <property type="protein sequence ID" value="KAK3710352.1"/>
    <property type="molecule type" value="Genomic_DNA"/>
</dbReference>
<name>A0AAE1CLM6_9GAST</name>
<evidence type="ECO:0000313" key="2">
    <source>
        <dbReference type="EMBL" id="KAK3710352.1"/>
    </source>
</evidence>
<reference evidence="2" key="1">
    <citation type="journal article" date="2023" name="G3 (Bethesda)">
        <title>A reference genome for the long-term kleptoplast-retaining sea slug Elysia crispata morphotype clarki.</title>
        <authorList>
            <person name="Eastman K.E."/>
            <person name="Pendleton A.L."/>
            <person name="Shaikh M.A."/>
            <person name="Suttiyut T."/>
            <person name="Ogas R."/>
            <person name="Tomko P."/>
            <person name="Gavelis G."/>
            <person name="Widhalm J.R."/>
            <person name="Wisecaver J.H."/>
        </authorList>
    </citation>
    <scope>NUCLEOTIDE SEQUENCE</scope>
    <source>
        <strain evidence="2">ECLA1</strain>
    </source>
</reference>
<evidence type="ECO:0000256" key="1">
    <source>
        <dbReference type="SAM" id="MobiDB-lite"/>
    </source>
</evidence>
<feature type="region of interest" description="Disordered" evidence="1">
    <location>
        <begin position="1"/>
        <end position="34"/>
    </location>
</feature>
<dbReference type="Proteomes" id="UP001283361">
    <property type="component" value="Unassembled WGS sequence"/>
</dbReference>
<comment type="caution">
    <text evidence="2">The sequence shown here is derived from an EMBL/GenBank/DDBJ whole genome shotgun (WGS) entry which is preliminary data.</text>
</comment>
<organism evidence="2 3">
    <name type="scientific">Elysia crispata</name>
    <name type="common">lettuce slug</name>
    <dbReference type="NCBI Taxonomy" id="231223"/>
    <lineage>
        <taxon>Eukaryota</taxon>
        <taxon>Metazoa</taxon>
        <taxon>Spiralia</taxon>
        <taxon>Lophotrochozoa</taxon>
        <taxon>Mollusca</taxon>
        <taxon>Gastropoda</taxon>
        <taxon>Heterobranchia</taxon>
        <taxon>Euthyneura</taxon>
        <taxon>Panpulmonata</taxon>
        <taxon>Sacoglossa</taxon>
        <taxon>Placobranchoidea</taxon>
        <taxon>Plakobranchidae</taxon>
        <taxon>Elysia</taxon>
    </lineage>
</organism>
<dbReference type="AlphaFoldDB" id="A0AAE1CLM6"/>
<evidence type="ECO:0000313" key="3">
    <source>
        <dbReference type="Proteomes" id="UP001283361"/>
    </source>
</evidence>
<evidence type="ECO:0008006" key="4">
    <source>
        <dbReference type="Google" id="ProtNLM"/>
    </source>
</evidence>
<keyword evidence="3" id="KW-1185">Reference proteome</keyword>
<dbReference type="PANTHER" id="PTHR31511">
    <property type="entry name" value="PROTEIN CBG23764"/>
    <property type="match status" value="1"/>
</dbReference>
<protein>
    <recommendedName>
        <fullName evidence="4">DNA-directed DNA polymerase</fullName>
    </recommendedName>
</protein>
<accession>A0AAE1CLM6</accession>
<dbReference type="PANTHER" id="PTHR31511:SF12">
    <property type="entry name" value="RHO TERMINATION FACTOR N-TERMINAL DOMAIN-CONTAINING PROTEIN"/>
    <property type="match status" value="1"/>
</dbReference>
<sequence>MCVTASWKETLSGTTATSPVSTEEPPTAPATSNCGSTPKPLPYLWSFTTCGGMTRICSRVEGRMSCIPNNTEKYISFSLGQLRFIDSAQFLQALLDKLVSANKPEAFQITAHYEPDQHKRGLLLRKGVHPYEYVDFWERFEDTTLPPKNAFYSKLSDEHISDDDYEHAQRVWKTFGCKSLGNYADLYCRTDVLLLADVFETFRKTCLGLYGLDSAHYYTSPGLSWDALFKKTGVELELLTDYDQHLFIEKGMRGGISMVSKLHAKANNHAVEGYDPEKPSSHIL</sequence>
<proteinExistence type="predicted"/>
<feature type="compositionally biased region" description="Polar residues" evidence="1">
    <location>
        <begin position="7"/>
        <end position="21"/>
    </location>
</feature>